<evidence type="ECO:0000256" key="7">
    <source>
        <dbReference type="RuleBase" id="RU003346"/>
    </source>
</evidence>
<dbReference type="Proteomes" id="UP000214365">
    <property type="component" value="Unassembled WGS sequence"/>
</dbReference>
<sequence>MVDAKNEKAWPVTGTSVNIENATGAPATSVDDVLVQDRLSAWSWTALRLYGIIAVTTLNCSMNGFDGTLMSSLNAMEPFHEHFGTKMDGAGTGILFAIYAVGNLAGALAAAPASDILGRRFGMCVGSLFIILGAALEASANNVSQFMGGRFLIGFGVSVSNTAGPTYLVEVALPQWRGALGGLYNTIGYYSGALACTWIAYGTGFLSTNWSWRIPVIIQIVPALTIFSAAYMLPESPRWLWEKNKKEEARAMLIKYHGSGNPDSSLVAFECVEIEAQLNQEIESGRHHRWWDFRPLFIGRAMWYRLWVMFLVCVFAQFIGGSVISYFMPVMLQNAGITSSHQQLLLNALNIVFGVISGIVGSFFVERCGRRTLFLWGTLLTGLIYIPINVIASYDAAHITRSMGYGFVACIFLYGIVYSFCWTTLQALYPAEILPTKVRAKGLAFQGLLSGGSSFINMYATPVGMSTIGWKMYTIFLVFHFLEYTAMYFTLPETKGRTLEEIEDMFEARNVVKASLQKPLVTIDLEGKALN</sequence>
<evidence type="ECO:0000256" key="6">
    <source>
        <dbReference type="ARBA" id="ARBA00023136"/>
    </source>
</evidence>
<evidence type="ECO:0000256" key="2">
    <source>
        <dbReference type="ARBA" id="ARBA00010992"/>
    </source>
</evidence>
<feature type="transmembrane region" description="Helical" evidence="8">
    <location>
        <begin position="372"/>
        <end position="392"/>
    </location>
</feature>
<keyword evidence="4 8" id="KW-0812">Transmembrane</keyword>
<feature type="transmembrane region" description="Helical" evidence="8">
    <location>
        <begin position="344"/>
        <end position="365"/>
    </location>
</feature>
<dbReference type="RefSeq" id="XP_020115522.1">
    <property type="nucleotide sequence ID" value="XM_020265217.1"/>
</dbReference>
<reference evidence="10 11" key="1">
    <citation type="submission" date="2015-06" db="EMBL/GenBank/DDBJ databases">
        <title>Talaromyces atroroseus IBT 11181 draft genome.</title>
        <authorList>
            <person name="Rasmussen K.B."/>
            <person name="Rasmussen S."/>
            <person name="Petersen B."/>
            <person name="Sicheritz-Ponten T."/>
            <person name="Mortensen U.H."/>
            <person name="Thrane U."/>
        </authorList>
    </citation>
    <scope>NUCLEOTIDE SEQUENCE [LARGE SCALE GENOMIC DNA]</scope>
    <source>
        <strain evidence="10 11">IBT 11181</strain>
    </source>
</reference>
<comment type="similarity">
    <text evidence="2 7">Belongs to the major facilitator superfamily. Sugar transporter (TC 2.A.1.1) family.</text>
</comment>
<dbReference type="GO" id="GO:0016020">
    <property type="term" value="C:membrane"/>
    <property type="evidence" value="ECO:0007669"/>
    <property type="project" value="UniProtKB-SubCell"/>
</dbReference>
<dbReference type="AlphaFoldDB" id="A0A1Q5Q6T5"/>
<feature type="transmembrane region" description="Helical" evidence="8">
    <location>
        <begin position="443"/>
        <end position="460"/>
    </location>
</feature>
<feature type="transmembrane region" description="Helical" evidence="8">
    <location>
        <begin position="47"/>
        <end position="70"/>
    </location>
</feature>
<feature type="domain" description="Major facilitator superfamily (MFS) profile" evidence="9">
    <location>
        <begin position="52"/>
        <end position="495"/>
    </location>
</feature>
<dbReference type="OrthoDB" id="6133115at2759"/>
<evidence type="ECO:0000256" key="5">
    <source>
        <dbReference type="ARBA" id="ARBA00022989"/>
    </source>
</evidence>
<evidence type="ECO:0000313" key="10">
    <source>
        <dbReference type="EMBL" id="OKL55401.1"/>
    </source>
</evidence>
<feature type="transmembrane region" description="Helical" evidence="8">
    <location>
        <begin position="212"/>
        <end position="233"/>
    </location>
</feature>
<keyword evidence="6 8" id="KW-0472">Membrane</keyword>
<name>A0A1Q5Q6T5_TALAT</name>
<dbReference type="PANTHER" id="PTHR48022">
    <property type="entry name" value="PLASTIDIC GLUCOSE TRANSPORTER 4"/>
    <property type="match status" value="1"/>
</dbReference>
<dbReference type="InterPro" id="IPR003663">
    <property type="entry name" value="Sugar/inositol_transpt"/>
</dbReference>
<feature type="transmembrane region" description="Helical" evidence="8">
    <location>
        <begin position="306"/>
        <end position="332"/>
    </location>
</feature>
<evidence type="ECO:0000256" key="4">
    <source>
        <dbReference type="ARBA" id="ARBA00022692"/>
    </source>
</evidence>
<comment type="caution">
    <text evidence="10">The sequence shown here is derived from an EMBL/GenBank/DDBJ whole genome shotgun (WGS) entry which is preliminary data.</text>
</comment>
<organism evidence="10 11">
    <name type="scientific">Talaromyces atroroseus</name>
    <dbReference type="NCBI Taxonomy" id="1441469"/>
    <lineage>
        <taxon>Eukaryota</taxon>
        <taxon>Fungi</taxon>
        <taxon>Dikarya</taxon>
        <taxon>Ascomycota</taxon>
        <taxon>Pezizomycotina</taxon>
        <taxon>Eurotiomycetes</taxon>
        <taxon>Eurotiomycetidae</taxon>
        <taxon>Eurotiales</taxon>
        <taxon>Trichocomaceae</taxon>
        <taxon>Talaromyces</taxon>
        <taxon>Talaromyces sect. Trachyspermi</taxon>
    </lineage>
</organism>
<dbReference type="GO" id="GO:0005351">
    <property type="term" value="F:carbohydrate:proton symporter activity"/>
    <property type="evidence" value="ECO:0007669"/>
    <property type="project" value="TreeGrafter"/>
</dbReference>
<keyword evidence="11" id="KW-1185">Reference proteome</keyword>
<keyword evidence="5 8" id="KW-1133">Transmembrane helix</keyword>
<proteinExistence type="inferred from homology"/>
<feature type="transmembrane region" description="Helical" evidence="8">
    <location>
        <begin position="151"/>
        <end position="169"/>
    </location>
</feature>
<feature type="transmembrane region" description="Helical" evidence="8">
    <location>
        <begin position="404"/>
        <end position="431"/>
    </location>
</feature>
<dbReference type="PROSITE" id="PS00216">
    <property type="entry name" value="SUGAR_TRANSPORT_1"/>
    <property type="match status" value="1"/>
</dbReference>
<dbReference type="FunFam" id="1.20.1250.20:FF:000134">
    <property type="entry name" value="MFS sugar transporter protein"/>
    <property type="match status" value="1"/>
</dbReference>
<gene>
    <name evidence="10" type="ORF">UA08_09290</name>
</gene>
<dbReference type="InterPro" id="IPR050360">
    <property type="entry name" value="MFS_Sugar_Transporters"/>
</dbReference>
<feature type="transmembrane region" description="Helical" evidence="8">
    <location>
        <begin position="181"/>
        <end position="200"/>
    </location>
</feature>
<protein>
    <recommendedName>
        <fullName evidence="9">Major facilitator superfamily (MFS) profile domain-containing protein</fullName>
    </recommendedName>
</protein>
<evidence type="ECO:0000256" key="8">
    <source>
        <dbReference type="SAM" id="Phobius"/>
    </source>
</evidence>
<dbReference type="Pfam" id="PF00083">
    <property type="entry name" value="Sugar_tr"/>
    <property type="match status" value="1"/>
</dbReference>
<feature type="transmembrane region" description="Helical" evidence="8">
    <location>
        <begin position="472"/>
        <end position="491"/>
    </location>
</feature>
<dbReference type="PANTHER" id="PTHR48022:SF79">
    <property type="entry name" value="LACTOSE PERMEASE, PUTATIVE (AFU_ORTHOLOGUE AFUA_6G01860)-RELATED"/>
    <property type="match status" value="1"/>
</dbReference>
<evidence type="ECO:0000256" key="3">
    <source>
        <dbReference type="ARBA" id="ARBA00022448"/>
    </source>
</evidence>
<evidence type="ECO:0000256" key="1">
    <source>
        <dbReference type="ARBA" id="ARBA00004141"/>
    </source>
</evidence>
<dbReference type="InterPro" id="IPR020846">
    <property type="entry name" value="MFS_dom"/>
</dbReference>
<evidence type="ECO:0000259" key="9">
    <source>
        <dbReference type="PROSITE" id="PS50850"/>
    </source>
</evidence>
<dbReference type="PROSITE" id="PS50850">
    <property type="entry name" value="MFS"/>
    <property type="match status" value="1"/>
</dbReference>
<accession>A0A1Q5Q6T5</accession>
<feature type="transmembrane region" description="Helical" evidence="8">
    <location>
        <begin position="90"/>
        <end position="109"/>
    </location>
</feature>
<dbReference type="InterPro" id="IPR036259">
    <property type="entry name" value="MFS_trans_sf"/>
</dbReference>
<dbReference type="InterPro" id="IPR005829">
    <property type="entry name" value="Sugar_transporter_CS"/>
</dbReference>
<dbReference type="NCBIfam" id="TIGR00879">
    <property type="entry name" value="SP"/>
    <property type="match status" value="1"/>
</dbReference>
<evidence type="ECO:0000313" key="11">
    <source>
        <dbReference type="Proteomes" id="UP000214365"/>
    </source>
</evidence>
<dbReference type="EMBL" id="LFMY01000021">
    <property type="protein sequence ID" value="OKL55401.1"/>
    <property type="molecule type" value="Genomic_DNA"/>
</dbReference>
<dbReference type="Gene3D" id="1.20.1250.20">
    <property type="entry name" value="MFS general substrate transporter like domains"/>
    <property type="match status" value="1"/>
</dbReference>
<feature type="transmembrane region" description="Helical" evidence="8">
    <location>
        <begin position="121"/>
        <end position="139"/>
    </location>
</feature>
<dbReference type="SUPFAM" id="SSF103473">
    <property type="entry name" value="MFS general substrate transporter"/>
    <property type="match status" value="1"/>
</dbReference>
<dbReference type="InterPro" id="IPR005828">
    <property type="entry name" value="MFS_sugar_transport-like"/>
</dbReference>
<keyword evidence="3 7" id="KW-0813">Transport</keyword>
<dbReference type="GeneID" id="31009046"/>
<comment type="subcellular location">
    <subcellularLocation>
        <location evidence="1">Membrane</location>
        <topology evidence="1">Multi-pass membrane protein</topology>
    </subcellularLocation>
</comment>